<gene>
    <name evidence="2" type="ORF">METZ01_LOCUS263906</name>
</gene>
<reference evidence="2" key="1">
    <citation type="submission" date="2018-05" db="EMBL/GenBank/DDBJ databases">
        <authorList>
            <person name="Lanie J.A."/>
            <person name="Ng W.-L."/>
            <person name="Kazmierczak K.M."/>
            <person name="Andrzejewski T.M."/>
            <person name="Davidsen T.M."/>
            <person name="Wayne K.J."/>
            <person name="Tettelin H."/>
            <person name="Glass J.I."/>
            <person name="Rusch D."/>
            <person name="Podicherti R."/>
            <person name="Tsui H.-C.T."/>
            <person name="Winkler M.E."/>
        </authorList>
    </citation>
    <scope>NUCLEOTIDE SEQUENCE</scope>
</reference>
<evidence type="ECO:0000313" key="2">
    <source>
        <dbReference type="EMBL" id="SVC11052.1"/>
    </source>
</evidence>
<protein>
    <submittedName>
        <fullName evidence="2">Uncharacterized protein</fullName>
    </submittedName>
</protein>
<dbReference type="AlphaFoldDB" id="A0A382JI57"/>
<organism evidence="2">
    <name type="scientific">marine metagenome</name>
    <dbReference type="NCBI Taxonomy" id="408172"/>
    <lineage>
        <taxon>unclassified sequences</taxon>
        <taxon>metagenomes</taxon>
        <taxon>ecological metagenomes</taxon>
    </lineage>
</organism>
<proteinExistence type="predicted"/>
<accession>A0A382JI57</accession>
<evidence type="ECO:0000256" key="1">
    <source>
        <dbReference type="SAM" id="MobiDB-lite"/>
    </source>
</evidence>
<dbReference type="EMBL" id="UINC01074145">
    <property type="protein sequence ID" value="SVC11052.1"/>
    <property type="molecule type" value="Genomic_DNA"/>
</dbReference>
<sequence length="46" mass="4280">MGVAFERAPLERSGGVPMGVAKTLAGQESVGKPGGSGLGVGAPAAG</sequence>
<feature type="region of interest" description="Disordered" evidence="1">
    <location>
        <begin position="26"/>
        <end position="46"/>
    </location>
</feature>
<name>A0A382JI57_9ZZZZ</name>